<feature type="transmembrane region" description="Helical" evidence="1">
    <location>
        <begin position="106"/>
        <end position="124"/>
    </location>
</feature>
<comment type="caution">
    <text evidence="2">The sequence shown here is derived from an EMBL/GenBank/DDBJ whole genome shotgun (WGS) entry which is preliminary data.</text>
</comment>
<proteinExistence type="predicted"/>
<keyword evidence="1" id="KW-1133">Transmembrane helix</keyword>
<accession>A0A4V1Q4U0</accession>
<feature type="transmembrane region" description="Helical" evidence="1">
    <location>
        <begin position="179"/>
        <end position="201"/>
    </location>
</feature>
<evidence type="ECO:0000256" key="1">
    <source>
        <dbReference type="SAM" id="Phobius"/>
    </source>
</evidence>
<reference evidence="2 3" key="1">
    <citation type="submission" date="2019-01" db="EMBL/GenBank/DDBJ databases">
        <title>Draft genome sequence of Psathyrella aberdarensis IHI B618.</title>
        <authorList>
            <person name="Buettner E."/>
            <person name="Kellner H."/>
        </authorList>
    </citation>
    <scope>NUCLEOTIDE SEQUENCE [LARGE SCALE GENOMIC DNA]</scope>
    <source>
        <strain evidence="2 3">IHI B618</strain>
    </source>
</reference>
<dbReference type="AlphaFoldDB" id="A0A4V1Q4U0"/>
<keyword evidence="3" id="KW-1185">Reference proteome</keyword>
<evidence type="ECO:0000313" key="3">
    <source>
        <dbReference type="Proteomes" id="UP000290288"/>
    </source>
</evidence>
<name>A0A4V1Q4U0_9AGAR</name>
<feature type="transmembrane region" description="Helical" evidence="1">
    <location>
        <begin position="56"/>
        <end position="80"/>
    </location>
</feature>
<evidence type="ECO:0008006" key="4">
    <source>
        <dbReference type="Google" id="ProtNLM"/>
    </source>
</evidence>
<evidence type="ECO:0000313" key="2">
    <source>
        <dbReference type="EMBL" id="RXW23258.1"/>
    </source>
</evidence>
<feature type="transmembrane region" description="Helical" evidence="1">
    <location>
        <begin position="222"/>
        <end position="246"/>
    </location>
</feature>
<dbReference type="Proteomes" id="UP000290288">
    <property type="component" value="Unassembled WGS sequence"/>
</dbReference>
<feature type="transmembrane region" description="Helical" evidence="1">
    <location>
        <begin position="18"/>
        <end position="44"/>
    </location>
</feature>
<protein>
    <recommendedName>
        <fullName evidence="4">G-protein coupled receptors family 1 profile domain-containing protein</fullName>
    </recommendedName>
</protein>
<feature type="transmembrane region" description="Helical" evidence="1">
    <location>
        <begin position="144"/>
        <end position="167"/>
    </location>
</feature>
<sequence length="333" mass="36208">MADAVEEERIDRITGTAVYANITIGMAASGILLFMAIYGFSVFLETPKELRKGRTPYIVLSLLITTLAVLSSSLDCAWLFEGLLGSTSGTGFLANLSKNGRSWKRFLSVGASMVTVSLGDGLLVSFRARCVTVYRCYVIWKRTWWIIILPALTLIASIVISFFALIREIDAKRSNTFEAARQLLTVATNILVTVLISFYLLRARSTLSMVFASKDLKLYTGVVAILIESALPLSVFGVICAAMGLAGVPEKNPEHFLVAWYTFNALFFAFCPLAPVMIIFRITTGRSWVTFPGAGGNGGGSSNPVNFALHTAESSFIQSSGNEVKPEKSYVSV</sequence>
<keyword evidence="1" id="KW-0472">Membrane</keyword>
<dbReference type="OrthoDB" id="3351617at2759"/>
<organism evidence="2 3">
    <name type="scientific">Candolleomyces aberdarensis</name>
    <dbReference type="NCBI Taxonomy" id="2316362"/>
    <lineage>
        <taxon>Eukaryota</taxon>
        <taxon>Fungi</taxon>
        <taxon>Dikarya</taxon>
        <taxon>Basidiomycota</taxon>
        <taxon>Agaricomycotina</taxon>
        <taxon>Agaricomycetes</taxon>
        <taxon>Agaricomycetidae</taxon>
        <taxon>Agaricales</taxon>
        <taxon>Agaricineae</taxon>
        <taxon>Psathyrellaceae</taxon>
        <taxon>Candolleomyces</taxon>
    </lineage>
</organism>
<feature type="transmembrane region" description="Helical" evidence="1">
    <location>
        <begin position="258"/>
        <end position="280"/>
    </location>
</feature>
<dbReference type="EMBL" id="SDEE01000047">
    <property type="protein sequence ID" value="RXW23258.1"/>
    <property type="molecule type" value="Genomic_DNA"/>
</dbReference>
<keyword evidence="1" id="KW-0812">Transmembrane</keyword>
<gene>
    <name evidence="2" type="ORF">EST38_g2596</name>
</gene>